<comment type="caution">
    <text evidence="2">The sequence shown here is derived from an EMBL/GenBank/DDBJ whole genome shotgun (WGS) entry which is preliminary data.</text>
</comment>
<keyword evidence="1" id="KW-1133">Transmembrane helix</keyword>
<evidence type="ECO:0000313" key="2">
    <source>
        <dbReference type="EMBL" id="GFH58014.1"/>
    </source>
</evidence>
<name>A0AAD3D590_9STRA</name>
<reference evidence="2 3" key="1">
    <citation type="journal article" date="2021" name="Sci. Rep.">
        <title>The genome of the diatom Chaetoceros tenuissimus carries an ancient integrated fragment of an extant virus.</title>
        <authorList>
            <person name="Hongo Y."/>
            <person name="Kimura K."/>
            <person name="Takaki Y."/>
            <person name="Yoshida Y."/>
            <person name="Baba S."/>
            <person name="Kobayashi G."/>
            <person name="Nagasaki K."/>
            <person name="Hano T."/>
            <person name="Tomaru Y."/>
        </authorList>
    </citation>
    <scope>NUCLEOTIDE SEQUENCE [LARGE SCALE GENOMIC DNA]</scope>
    <source>
        <strain evidence="2 3">NIES-3715</strain>
    </source>
</reference>
<dbReference type="Proteomes" id="UP001054902">
    <property type="component" value="Unassembled WGS sequence"/>
</dbReference>
<dbReference type="EMBL" id="BLLK01000060">
    <property type="protein sequence ID" value="GFH58014.1"/>
    <property type="molecule type" value="Genomic_DNA"/>
</dbReference>
<sequence>MLQLVLSEDLSNQDDDFILGGIFDEGLMTTSGNQTSVVILSWILVAVTCIVFVFSFWTLRQQIKEMIVKCWTRTRADRSSNQTSTLNDIIFDPEEEQRASLAESLLPNDEDN</sequence>
<evidence type="ECO:0000313" key="3">
    <source>
        <dbReference type="Proteomes" id="UP001054902"/>
    </source>
</evidence>
<keyword evidence="1" id="KW-0812">Transmembrane</keyword>
<dbReference type="AlphaFoldDB" id="A0AAD3D590"/>
<keyword evidence="1" id="KW-0472">Membrane</keyword>
<organism evidence="2 3">
    <name type="scientific">Chaetoceros tenuissimus</name>
    <dbReference type="NCBI Taxonomy" id="426638"/>
    <lineage>
        <taxon>Eukaryota</taxon>
        <taxon>Sar</taxon>
        <taxon>Stramenopiles</taxon>
        <taxon>Ochrophyta</taxon>
        <taxon>Bacillariophyta</taxon>
        <taxon>Coscinodiscophyceae</taxon>
        <taxon>Chaetocerotophycidae</taxon>
        <taxon>Chaetocerotales</taxon>
        <taxon>Chaetocerotaceae</taxon>
        <taxon>Chaetoceros</taxon>
    </lineage>
</organism>
<gene>
    <name evidence="2" type="ORF">CTEN210_14490</name>
</gene>
<feature type="transmembrane region" description="Helical" evidence="1">
    <location>
        <begin position="37"/>
        <end position="59"/>
    </location>
</feature>
<accession>A0AAD3D590</accession>
<proteinExistence type="predicted"/>
<protein>
    <submittedName>
        <fullName evidence="2">Uncharacterized protein</fullName>
    </submittedName>
</protein>
<keyword evidence="3" id="KW-1185">Reference proteome</keyword>
<evidence type="ECO:0000256" key="1">
    <source>
        <dbReference type="SAM" id="Phobius"/>
    </source>
</evidence>